<comment type="subcellular location">
    <subcellularLocation>
        <location evidence="1">Cell outer membrane</location>
    </subcellularLocation>
</comment>
<dbReference type="InterPro" id="IPR012944">
    <property type="entry name" value="SusD_RagB_dom"/>
</dbReference>
<dbReference type="InterPro" id="IPR033985">
    <property type="entry name" value="SusD-like_N"/>
</dbReference>
<dbReference type="Pfam" id="PF14322">
    <property type="entry name" value="SusD-like_3"/>
    <property type="match status" value="1"/>
</dbReference>
<dbReference type="AlphaFoldDB" id="A0A090VHQ4"/>
<evidence type="ECO:0000256" key="3">
    <source>
        <dbReference type="ARBA" id="ARBA00022729"/>
    </source>
</evidence>
<evidence type="ECO:0000313" key="8">
    <source>
        <dbReference type="EMBL" id="GAL63578.1"/>
    </source>
</evidence>
<evidence type="ECO:0000259" key="7">
    <source>
        <dbReference type="Pfam" id="PF14322"/>
    </source>
</evidence>
<protein>
    <submittedName>
        <fullName evidence="8">Putative outer membrane protein</fullName>
    </submittedName>
</protein>
<dbReference type="RefSeq" id="WP_042505411.1">
    <property type="nucleotide sequence ID" value="NZ_BBNQ01000012.1"/>
</dbReference>
<keyword evidence="4" id="KW-0472">Membrane</keyword>
<keyword evidence="5" id="KW-0998">Cell outer membrane</keyword>
<keyword evidence="3" id="KW-0732">Signal</keyword>
<comment type="similarity">
    <text evidence="2">Belongs to the SusD family.</text>
</comment>
<evidence type="ECO:0000313" key="9">
    <source>
        <dbReference type="Proteomes" id="UP000029644"/>
    </source>
</evidence>
<evidence type="ECO:0000256" key="5">
    <source>
        <dbReference type="ARBA" id="ARBA00023237"/>
    </source>
</evidence>
<proteinExistence type="inferred from homology"/>
<dbReference type="OrthoDB" id="5694214at2"/>
<dbReference type="Proteomes" id="UP000029644">
    <property type="component" value="Unassembled WGS sequence"/>
</dbReference>
<evidence type="ECO:0000256" key="2">
    <source>
        <dbReference type="ARBA" id="ARBA00006275"/>
    </source>
</evidence>
<sequence length="584" mass="65178">MKNIKIASITFLIAFLTIFGCEDVIDVEPQDRVTEVAVYADIEQVEALVYPMYNSTEGWAIRRNDFWGQRINIEGASFEAKFNFRDLNSIYQLRAGGWSKSNVGGTFAGKWQNYWSYVQSTNEFLSKIDESPAMSLDPEKGEVLKAEVRFLRANLYTKLIKFFGGVPIITEPAKITDNFEYTRNSYEDCVKFIVEELDAAAAVLPTTRSAAEFGRATKTAALAVKSRTLLYAASDLHDPNLLPQTTNTELYSYPVTSKWEDAENAAKAVIDIVGEDALIQVADAKGYQELFLSPNDNIIFARPYTSGLYEVGTGGFNAANSLPDQAQSPSGYGGWGLCSPTHNFALEFNFDDGTSTGGTTPASPNDNREMRYYANLNFQGAEFRGRPVDYALAVNPSASTPDGLDSPNGLGNVLHSSKTGYNIRKFQDESLSATNGISANRPYILYRVAEMYLNYAEALAEQGKDGLASIYLSRVSVRGKQPAINLTGDALKAAIKRERRVELCFEGHNFFDERRWLNEDHLGFDIKGLRWTKETNGDLTFEEYSLFEDSTQGRIWFDRQYYLPIPEGDSEIVPTLIQNDGYTN</sequence>
<dbReference type="InterPro" id="IPR011990">
    <property type="entry name" value="TPR-like_helical_dom_sf"/>
</dbReference>
<evidence type="ECO:0000259" key="6">
    <source>
        <dbReference type="Pfam" id="PF07980"/>
    </source>
</evidence>
<dbReference type="PROSITE" id="PS51257">
    <property type="entry name" value="PROKAR_LIPOPROTEIN"/>
    <property type="match status" value="1"/>
</dbReference>
<organism evidence="8 9">
    <name type="scientific">Algibacter lectus</name>
    <dbReference type="NCBI Taxonomy" id="221126"/>
    <lineage>
        <taxon>Bacteria</taxon>
        <taxon>Pseudomonadati</taxon>
        <taxon>Bacteroidota</taxon>
        <taxon>Flavobacteriia</taxon>
        <taxon>Flavobacteriales</taxon>
        <taxon>Flavobacteriaceae</taxon>
        <taxon>Algibacter</taxon>
    </lineage>
</organism>
<accession>A0A090VHQ4</accession>
<dbReference type="SUPFAM" id="SSF48452">
    <property type="entry name" value="TPR-like"/>
    <property type="match status" value="1"/>
</dbReference>
<dbReference type="EMBL" id="BBNQ01000012">
    <property type="protein sequence ID" value="GAL63578.1"/>
    <property type="molecule type" value="Genomic_DNA"/>
</dbReference>
<feature type="domain" description="RagB/SusD" evidence="6">
    <location>
        <begin position="298"/>
        <end position="582"/>
    </location>
</feature>
<gene>
    <name evidence="8" type="ORF">JCM19300_1927</name>
</gene>
<reference evidence="8 9" key="1">
    <citation type="journal article" date="2014" name="Genome Announc.">
        <title>Draft Genome Sequences of Marine Flavobacterium Algibacter lectus Strains SS8 and NR4.</title>
        <authorList>
            <person name="Takatani N."/>
            <person name="Nakanishi M."/>
            <person name="Meirelles P."/>
            <person name="Mino S."/>
            <person name="Suda W."/>
            <person name="Oshima K."/>
            <person name="Hattori M."/>
            <person name="Ohkuma M."/>
            <person name="Hosokawa M."/>
            <person name="Miyashita K."/>
            <person name="Thompson F.L."/>
            <person name="Niwa A."/>
            <person name="Sawabe T."/>
            <person name="Sawabe T."/>
        </authorList>
    </citation>
    <scope>NUCLEOTIDE SEQUENCE [LARGE SCALE GENOMIC DNA]</scope>
    <source>
        <strain evidence="8 9">JCM 19300</strain>
    </source>
</reference>
<evidence type="ECO:0000256" key="4">
    <source>
        <dbReference type="ARBA" id="ARBA00023136"/>
    </source>
</evidence>
<evidence type="ECO:0000256" key="1">
    <source>
        <dbReference type="ARBA" id="ARBA00004442"/>
    </source>
</evidence>
<name>A0A090VHQ4_9FLAO</name>
<feature type="domain" description="SusD-like N-terminal" evidence="7">
    <location>
        <begin position="104"/>
        <end position="229"/>
    </location>
</feature>
<comment type="caution">
    <text evidence="8">The sequence shown here is derived from an EMBL/GenBank/DDBJ whole genome shotgun (WGS) entry which is preliminary data.</text>
</comment>
<dbReference type="Pfam" id="PF07980">
    <property type="entry name" value="SusD_RagB"/>
    <property type="match status" value="1"/>
</dbReference>
<dbReference type="Gene3D" id="1.25.40.390">
    <property type="match status" value="1"/>
</dbReference>
<dbReference type="GO" id="GO:0009279">
    <property type="term" value="C:cell outer membrane"/>
    <property type="evidence" value="ECO:0007669"/>
    <property type="project" value="UniProtKB-SubCell"/>
</dbReference>